<name>A0A2N5TWY8_9BASI</name>
<proteinExistence type="predicted"/>
<sequence>MKIYNNDISKIYVNVYTPKTGSNVIKKDSSFFAQGHLKILDDRVRPTICTLETAMDLKSAAIGDSKELQAFSFWLSPKMM</sequence>
<dbReference type="Proteomes" id="UP000235392">
    <property type="component" value="Unassembled WGS sequence"/>
</dbReference>
<evidence type="ECO:0000313" key="1">
    <source>
        <dbReference type="EMBL" id="PLW29977.1"/>
    </source>
</evidence>
<gene>
    <name evidence="1" type="ORF">PCASD_21769</name>
</gene>
<reference evidence="1 2" key="1">
    <citation type="submission" date="2017-11" db="EMBL/GenBank/DDBJ databases">
        <title>De novo assembly and phasing of dikaryotic genomes from two isolates of Puccinia coronata f. sp. avenae, the causal agent of oat crown rust.</title>
        <authorList>
            <person name="Miller M.E."/>
            <person name="Zhang Y."/>
            <person name="Omidvar V."/>
            <person name="Sperschneider J."/>
            <person name="Schwessinger B."/>
            <person name="Raley C."/>
            <person name="Palmer J.M."/>
            <person name="Garnica D."/>
            <person name="Upadhyaya N."/>
            <person name="Rathjen J."/>
            <person name="Taylor J.M."/>
            <person name="Park R.F."/>
            <person name="Dodds P.N."/>
            <person name="Hirsch C.D."/>
            <person name="Kianian S.F."/>
            <person name="Figueroa M."/>
        </authorList>
    </citation>
    <scope>NUCLEOTIDE SEQUENCE [LARGE SCALE GENOMIC DNA]</scope>
    <source>
        <strain evidence="1">12SD80</strain>
    </source>
</reference>
<accession>A0A2N5TWY8</accession>
<protein>
    <submittedName>
        <fullName evidence="1">Uncharacterized protein</fullName>
    </submittedName>
</protein>
<organism evidence="1 2">
    <name type="scientific">Puccinia coronata f. sp. avenae</name>
    <dbReference type="NCBI Taxonomy" id="200324"/>
    <lineage>
        <taxon>Eukaryota</taxon>
        <taxon>Fungi</taxon>
        <taxon>Dikarya</taxon>
        <taxon>Basidiomycota</taxon>
        <taxon>Pucciniomycotina</taxon>
        <taxon>Pucciniomycetes</taxon>
        <taxon>Pucciniales</taxon>
        <taxon>Pucciniaceae</taxon>
        <taxon>Puccinia</taxon>
    </lineage>
</organism>
<dbReference type="EMBL" id="PGCI01000313">
    <property type="protein sequence ID" value="PLW29977.1"/>
    <property type="molecule type" value="Genomic_DNA"/>
</dbReference>
<evidence type="ECO:0000313" key="2">
    <source>
        <dbReference type="Proteomes" id="UP000235392"/>
    </source>
</evidence>
<dbReference type="AlphaFoldDB" id="A0A2N5TWY8"/>
<comment type="caution">
    <text evidence="1">The sequence shown here is derived from an EMBL/GenBank/DDBJ whole genome shotgun (WGS) entry which is preliminary data.</text>
</comment>